<gene>
    <name evidence="3" type="ORF">FHS90_002685</name>
</gene>
<comment type="caution">
    <text evidence="3">The sequence shown here is derived from an EMBL/GenBank/DDBJ whole genome shotgun (WGS) entry which is preliminary data.</text>
</comment>
<keyword evidence="4" id="KW-1185">Reference proteome</keyword>
<protein>
    <recommendedName>
        <fullName evidence="2">Outer membrane protein beta-barrel domain-containing protein</fullName>
    </recommendedName>
</protein>
<dbReference type="InterPro" id="IPR008969">
    <property type="entry name" value="CarboxyPept-like_regulatory"/>
</dbReference>
<evidence type="ECO:0000259" key="2">
    <source>
        <dbReference type="Pfam" id="PF14905"/>
    </source>
</evidence>
<reference evidence="3 4" key="1">
    <citation type="submission" date="2020-08" db="EMBL/GenBank/DDBJ databases">
        <title>Genomic Encyclopedia of Type Strains, Phase IV (KMG-IV): sequencing the most valuable type-strain genomes for metagenomic binning, comparative biology and taxonomic classification.</title>
        <authorList>
            <person name="Goeker M."/>
        </authorList>
    </citation>
    <scope>NUCLEOTIDE SEQUENCE [LARGE SCALE GENOMIC DNA]</scope>
    <source>
        <strain evidence="3 4">DSM 29854</strain>
    </source>
</reference>
<keyword evidence="1" id="KW-0732">Signal</keyword>
<dbReference type="Pfam" id="PF14905">
    <property type="entry name" value="OMP_b-brl_3"/>
    <property type="match status" value="1"/>
</dbReference>
<feature type="signal peptide" evidence="1">
    <location>
        <begin position="1"/>
        <end position="20"/>
    </location>
</feature>
<dbReference type="Gene3D" id="2.60.40.1120">
    <property type="entry name" value="Carboxypeptidase-like, regulatory domain"/>
    <property type="match status" value="1"/>
</dbReference>
<dbReference type="RefSeq" id="WP_182513335.1">
    <property type="nucleotide sequence ID" value="NZ_JACJIQ010000010.1"/>
</dbReference>
<dbReference type="EMBL" id="JACJIQ010000010">
    <property type="protein sequence ID" value="MBA9077962.1"/>
    <property type="molecule type" value="Genomic_DNA"/>
</dbReference>
<dbReference type="AlphaFoldDB" id="A0A839GGF1"/>
<evidence type="ECO:0000256" key="1">
    <source>
        <dbReference type="SAM" id="SignalP"/>
    </source>
</evidence>
<proteinExistence type="predicted"/>
<dbReference type="SUPFAM" id="SSF56935">
    <property type="entry name" value="Porins"/>
    <property type="match status" value="1"/>
</dbReference>
<feature type="domain" description="Outer membrane protein beta-barrel" evidence="2">
    <location>
        <begin position="423"/>
        <end position="879"/>
    </location>
</feature>
<feature type="chain" id="PRO_5032661009" description="Outer membrane protein beta-barrel domain-containing protein" evidence="1">
    <location>
        <begin position="21"/>
        <end position="895"/>
    </location>
</feature>
<organism evidence="3 4">
    <name type="scientific">Rufibacter quisquiliarum</name>
    <dbReference type="NCBI Taxonomy" id="1549639"/>
    <lineage>
        <taxon>Bacteria</taxon>
        <taxon>Pseudomonadati</taxon>
        <taxon>Bacteroidota</taxon>
        <taxon>Cytophagia</taxon>
        <taxon>Cytophagales</taxon>
        <taxon>Hymenobacteraceae</taxon>
        <taxon>Rufibacter</taxon>
    </lineage>
</organism>
<evidence type="ECO:0000313" key="4">
    <source>
        <dbReference type="Proteomes" id="UP000563094"/>
    </source>
</evidence>
<evidence type="ECO:0000313" key="3">
    <source>
        <dbReference type="EMBL" id="MBA9077962.1"/>
    </source>
</evidence>
<dbReference type="SUPFAM" id="SSF49464">
    <property type="entry name" value="Carboxypeptidase regulatory domain-like"/>
    <property type="match status" value="1"/>
</dbReference>
<name>A0A839GGF1_9BACT</name>
<dbReference type="InterPro" id="IPR041700">
    <property type="entry name" value="OMP_b-brl_3"/>
</dbReference>
<dbReference type="Pfam" id="PF13620">
    <property type="entry name" value="CarboxypepD_reg"/>
    <property type="match status" value="1"/>
</dbReference>
<accession>A0A839GGF1</accession>
<dbReference type="Proteomes" id="UP000563094">
    <property type="component" value="Unassembled WGS sequence"/>
</dbReference>
<sequence>MLKCCFLFFLAYLLSGPAWAQLNVVKGQVTDSTGAGVEAATISLLSARDTLTALSNSKGHFLFRNVKSREFSLHVYTLEYEAVHQTLSLQEGQTVLDLPAIKLQVKNHVLQEVVIRRPPPVLVKTDTVEFDVAQFETDPNATVDEVVKKLPGLEVDADGRLTTEGQEITELRMNGKVFTGADLQTALSLLPAELIQKIQVVDDYGEMARLSGVKTGTARKVLNLQVDPEKNKFFSNNGSAGMASTGRFNASFNANYMNNDRQLTVLGALQNSGGEGAGSSTSRTGGLNFREEVGKKLQVSGGFNYSDHQNHHLGETVRQSFYERQVVVQTNQNAYESESKTLSSNLSLEYRPNDRNFLRISPNFSFNSSQTSSESKYRIQQDSLPKGQEELVLEQLPEKEKGNILSGSTSSAPTVGVEMTWNHRFEKKGRTFTVNASYNGSSSEDEQVNQTALQLFQKDQVKDSLQHRLLQNQTRNRGWGASAFYVEPLSEHSSLAVNWSYSHARNRNNRETREILDGKEPFIVDSLTNLYTSLAITQQIGLFFNSKFKKGTYVVGINAAPTVLENHTEGVKTATNRRRSLNGSGSLQVNYPVSESAAFNLNYQANAQQPSVEQLQPIPDVTDPKYIIIGNPNLQPSIQHGLNLNYRHSDRTSNSFWAVNFSGGFTQNKIVQNTLLLEEEGSLRQQTRYLNSNGDYNLAGGYSYSRPFAERKYTLSLNGRVQFGNNVSYSNNQENRRQNWGWSQGLQMRVAPVKWTEVNTRVNYSYQKDFYQLTQGVGSSVSSWRLSLDGRAYLWDRAVTLSTNVNKSFDQGYARSFRTNPLIINAALTGRFLKKKTASVSLQAFDLLNENNNVSRTANGNTIIDNRTKRISRYYQLTLQMKLLTFAKGGKQEKK</sequence>